<dbReference type="Gene3D" id="3.40.50.150">
    <property type="entry name" value="Vaccinia Virus protein VP39"/>
    <property type="match status" value="1"/>
</dbReference>
<evidence type="ECO:0000256" key="1">
    <source>
        <dbReference type="SAM" id="MobiDB-lite"/>
    </source>
</evidence>
<evidence type="ECO:0000313" key="2">
    <source>
        <dbReference type="EMBL" id="ACU76613.1"/>
    </source>
</evidence>
<dbReference type="HOGENOM" id="CLU_062440_2_0_11"/>
<dbReference type="Pfam" id="PF13489">
    <property type="entry name" value="Methyltransf_23"/>
    <property type="match status" value="1"/>
</dbReference>
<accession>C7QE25</accession>
<feature type="compositionally biased region" description="Basic and acidic residues" evidence="1">
    <location>
        <begin position="17"/>
        <end position="29"/>
    </location>
</feature>
<dbReference type="SUPFAM" id="SSF53335">
    <property type="entry name" value="S-adenosyl-L-methionine-dependent methyltransferases"/>
    <property type="match status" value="1"/>
</dbReference>
<keyword evidence="2" id="KW-0808">Transferase</keyword>
<dbReference type="PANTHER" id="PTHR43591:SF24">
    <property type="entry name" value="2-METHOXY-6-POLYPRENYL-1,4-BENZOQUINOL METHYLASE, MITOCHONDRIAL"/>
    <property type="match status" value="1"/>
</dbReference>
<dbReference type="OrthoDB" id="3469983at2"/>
<organism evidence="2 3">
    <name type="scientific">Catenulispora acidiphila (strain DSM 44928 / JCM 14897 / NBRC 102108 / NRRL B-24433 / ID139908)</name>
    <dbReference type="NCBI Taxonomy" id="479433"/>
    <lineage>
        <taxon>Bacteria</taxon>
        <taxon>Bacillati</taxon>
        <taxon>Actinomycetota</taxon>
        <taxon>Actinomycetes</taxon>
        <taxon>Catenulisporales</taxon>
        <taxon>Catenulisporaceae</taxon>
        <taxon>Catenulispora</taxon>
    </lineage>
</organism>
<dbReference type="CDD" id="cd02440">
    <property type="entry name" value="AdoMet_MTases"/>
    <property type="match status" value="1"/>
</dbReference>
<protein>
    <submittedName>
        <fullName evidence="2">Methyltransferase type 11</fullName>
    </submittedName>
</protein>
<dbReference type="eggNOG" id="COG2226">
    <property type="taxonomic scope" value="Bacteria"/>
</dbReference>
<keyword evidence="2" id="KW-0489">Methyltransferase</keyword>
<dbReference type="EMBL" id="CP001700">
    <property type="protein sequence ID" value="ACU76613.1"/>
    <property type="molecule type" value="Genomic_DNA"/>
</dbReference>
<dbReference type="PANTHER" id="PTHR43591">
    <property type="entry name" value="METHYLTRANSFERASE"/>
    <property type="match status" value="1"/>
</dbReference>
<dbReference type="KEGG" id="cai:Caci_7789"/>
<dbReference type="GO" id="GO:0032259">
    <property type="term" value="P:methylation"/>
    <property type="evidence" value="ECO:0007669"/>
    <property type="project" value="UniProtKB-KW"/>
</dbReference>
<dbReference type="GO" id="GO:0008168">
    <property type="term" value="F:methyltransferase activity"/>
    <property type="evidence" value="ECO:0007669"/>
    <property type="project" value="UniProtKB-KW"/>
</dbReference>
<reference evidence="2 3" key="1">
    <citation type="journal article" date="2009" name="Stand. Genomic Sci.">
        <title>Complete genome sequence of Catenulispora acidiphila type strain (ID 139908).</title>
        <authorList>
            <person name="Copeland A."/>
            <person name="Lapidus A."/>
            <person name="Glavina Del Rio T."/>
            <person name="Nolan M."/>
            <person name="Lucas S."/>
            <person name="Chen F."/>
            <person name="Tice H."/>
            <person name="Cheng J.F."/>
            <person name="Bruce D."/>
            <person name="Goodwin L."/>
            <person name="Pitluck S."/>
            <person name="Mikhailova N."/>
            <person name="Pati A."/>
            <person name="Ivanova N."/>
            <person name="Mavromatis K."/>
            <person name="Chen A."/>
            <person name="Palaniappan K."/>
            <person name="Chain P."/>
            <person name="Land M."/>
            <person name="Hauser L."/>
            <person name="Chang Y.J."/>
            <person name="Jeffries C.D."/>
            <person name="Chertkov O."/>
            <person name="Brettin T."/>
            <person name="Detter J.C."/>
            <person name="Han C."/>
            <person name="Ali Z."/>
            <person name="Tindall B.J."/>
            <person name="Goker M."/>
            <person name="Bristow J."/>
            <person name="Eisen J.A."/>
            <person name="Markowitz V."/>
            <person name="Hugenholtz P."/>
            <person name="Kyrpides N.C."/>
            <person name="Klenk H.P."/>
        </authorList>
    </citation>
    <scope>NUCLEOTIDE SEQUENCE [LARGE SCALE GENOMIC DNA]</scope>
    <source>
        <strain evidence="3">DSM 44928 / JCM 14897 / NBRC 102108 / NRRL B-24433 / ID139908</strain>
    </source>
</reference>
<sequence>MSQAPAHTPDTAAHQPDPPRERYGDRLFRPERLDTEIPRLSARAAMYDDHTFGCLKALGVSPGWRCLDVGTGPGHVARWLAAAVGPQGTVTALDRSTRMLDTYAHPPNLDALEADALTAEPGRYDLVHCRLTLMHTPQRAALLARMASWVRPGGWLIVGDDVDFATHSSPHQALRQTFAAMRRMLNTTIGTDFHFARDYPGHLRELGLTPIGEQATTPTLRAGTAPNEFWLRTWDQLWPRMELDEAVYREARRLLQDPEVVDLSLTHITAWGRRPE</sequence>
<feature type="region of interest" description="Disordered" evidence="1">
    <location>
        <begin position="1"/>
        <end position="29"/>
    </location>
</feature>
<keyword evidence="3" id="KW-1185">Reference proteome</keyword>
<dbReference type="RefSeq" id="WP_015796338.1">
    <property type="nucleotide sequence ID" value="NC_013131.1"/>
</dbReference>
<dbReference type="InterPro" id="IPR029063">
    <property type="entry name" value="SAM-dependent_MTases_sf"/>
</dbReference>
<proteinExistence type="predicted"/>
<dbReference type="InParanoid" id="C7QE25"/>
<dbReference type="Proteomes" id="UP000000851">
    <property type="component" value="Chromosome"/>
</dbReference>
<dbReference type="AlphaFoldDB" id="C7QE25"/>
<name>C7QE25_CATAD</name>
<evidence type="ECO:0000313" key="3">
    <source>
        <dbReference type="Proteomes" id="UP000000851"/>
    </source>
</evidence>
<gene>
    <name evidence="2" type="ordered locus">Caci_7789</name>
</gene>